<gene>
    <name evidence="3" type="ORF">CCMP2556_LOCUS31898</name>
    <name evidence="4" type="ORF">CCMP2556_LOCUS37105</name>
</gene>
<reference evidence="3 5" key="1">
    <citation type="submission" date="2024-02" db="EMBL/GenBank/DDBJ databases">
        <authorList>
            <person name="Chen Y."/>
            <person name="Shah S."/>
            <person name="Dougan E. K."/>
            <person name="Thang M."/>
            <person name="Chan C."/>
        </authorList>
    </citation>
    <scope>NUCLEOTIDE SEQUENCE [LARGE SCALE GENOMIC DNA]</scope>
</reference>
<sequence>MWSLRTFRFVVLCQCALLPFGSRLEDVDELEAQEILVLQQSLLQSSLLRSRLSISPDDKEKRFALDEVRKAWYIHEIKERLDLGDVKEDLLSQLSSLQKQCPDAEEIKAQMADIWEEVGRWVKAEDLRLAMEREAQSIESLKARMNLDVEGTKNKIKELQMQCENVSKAFTKDQESRLFEIVNVAARLQELKKLISNAVHSDDVRVWQEQYDPLQKAYKELTKDLNDSQLQQAFQFVTLKQDIETNEEQISKEHIEGELKKWTEVPQYRYNALQRQLAKLKQDLDVNSIESQIMAIWYKSLHDLPDMADLRNASSP</sequence>
<organism evidence="3 5">
    <name type="scientific">Durusdinium trenchii</name>
    <dbReference type="NCBI Taxonomy" id="1381693"/>
    <lineage>
        <taxon>Eukaryota</taxon>
        <taxon>Sar</taxon>
        <taxon>Alveolata</taxon>
        <taxon>Dinophyceae</taxon>
        <taxon>Suessiales</taxon>
        <taxon>Symbiodiniaceae</taxon>
        <taxon>Durusdinium</taxon>
    </lineage>
</organism>
<feature type="chain" id="PRO_5045029394" evidence="2">
    <location>
        <begin position="24"/>
        <end position="316"/>
    </location>
</feature>
<keyword evidence="2" id="KW-0732">Signal</keyword>
<comment type="caution">
    <text evidence="3">The sequence shown here is derived from an EMBL/GenBank/DDBJ whole genome shotgun (WGS) entry which is preliminary data.</text>
</comment>
<evidence type="ECO:0000313" key="3">
    <source>
        <dbReference type="EMBL" id="CAK9064877.1"/>
    </source>
</evidence>
<protein>
    <submittedName>
        <fullName evidence="3">Uncharacterized protein</fullName>
    </submittedName>
</protein>
<dbReference type="EMBL" id="CAXAMN010023132">
    <property type="protein sequence ID" value="CAK9075373.1"/>
    <property type="molecule type" value="Genomic_DNA"/>
</dbReference>
<proteinExistence type="predicted"/>
<keyword evidence="5" id="KW-1185">Reference proteome</keyword>
<accession>A0ABP0NQ00</accession>
<feature type="coiled-coil region" evidence="1">
    <location>
        <begin position="87"/>
        <end position="169"/>
    </location>
</feature>
<evidence type="ECO:0000313" key="4">
    <source>
        <dbReference type="EMBL" id="CAK9075373.1"/>
    </source>
</evidence>
<name>A0ABP0NQ00_9DINO</name>
<evidence type="ECO:0000256" key="2">
    <source>
        <dbReference type="SAM" id="SignalP"/>
    </source>
</evidence>
<dbReference type="Proteomes" id="UP001642484">
    <property type="component" value="Unassembled WGS sequence"/>
</dbReference>
<feature type="signal peptide" evidence="2">
    <location>
        <begin position="1"/>
        <end position="23"/>
    </location>
</feature>
<dbReference type="EMBL" id="CAXAMN010021957">
    <property type="protein sequence ID" value="CAK9064877.1"/>
    <property type="molecule type" value="Genomic_DNA"/>
</dbReference>
<evidence type="ECO:0000313" key="5">
    <source>
        <dbReference type="Proteomes" id="UP001642484"/>
    </source>
</evidence>
<evidence type="ECO:0000256" key="1">
    <source>
        <dbReference type="SAM" id="Coils"/>
    </source>
</evidence>
<keyword evidence="1" id="KW-0175">Coiled coil</keyword>